<dbReference type="PANTHER" id="PTHR15020:SF50">
    <property type="entry name" value="UPF0659 PROTEIN YMR090W"/>
    <property type="match status" value="1"/>
</dbReference>
<accession>A0ABQ6GFA6</accession>
<evidence type="ECO:0000259" key="1">
    <source>
        <dbReference type="Pfam" id="PF13460"/>
    </source>
</evidence>
<evidence type="ECO:0000313" key="3">
    <source>
        <dbReference type="Proteomes" id="UP001157114"/>
    </source>
</evidence>
<protein>
    <recommendedName>
        <fullName evidence="1">NAD(P)-binding domain-containing protein</fullName>
    </recommendedName>
</protein>
<dbReference type="Gene3D" id="3.40.50.720">
    <property type="entry name" value="NAD(P)-binding Rossmann-like Domain"/>
    <property type="match status" value="1"/>
</dbReference>
<dbReference type="PANTHER" id="PTHR15020">
    <property type="entry name" value="FLAVIN REDUCTASE-RELATED"/>
    <property type="match status" value="1"/>
</dbReference>
<sequence length="228" mass="24192">MKIAVIGATGATGKKVLERALELGHEVIAVVRRPEAIPPLEQLTVRQGDVFDVNSIVQAIAGTDVVITCIGPTSKNSKGSGISTGILSIMKANFSPGTVMSEGIPNIICACQRAGVKHLVMQSGLGLSDGKELTLINRWLISVNRRIFSKAIKDKAIAEHAVQKSSLSWVIVRPAGLSDATPSSKYTAGPSARVAMFQPLSYSDCADCLVRAATCEPTWVRKIINVGR</sequence>
<dbReference type="InterPro" id="IPR016040">
    <property type="entry name" value="NAD(P)-bd_dom"/>
</dbReference>
<dbReference type="Proteomes" id="UP001157114">
    <property type="component" value="Unassembled WGS sequence"/>
</dbReference>
<gene>
    <name evidence="2" type="ORF">MU1_39940</name>
</gene>
<dbReference type="EMBL" id="BSSQ01000015">
    <property type="protein sequence ID" value="GLX69649.1"/>
    <property type="molecule type" value="Genomic_DNA"/>
</dbReference>
<evidence type="ECO:0000313" key="2">
    <source>
        <dbReference type="EMBL" id="GLX69649.1"/>
    </source>
</evidence>
<proteinExistence type="predicted"/>
<organism evidence="2 3">
    <name type="scientific">Paenibacillus glycanilyticus</name>
    <dbReference type="NCBI Taxonomy" id="126569"/>
    <lineage>
        <taxon>Bacteria</taxon>
        <taxon>Bacillati</taxon>
        <taxon>Bacillota</taxon>
        <taxon>Bacilli</taxon>
        <taxon>Bacillales</taxon>
        <taxon>Paenibacillaceae</taxon>
        <taxon>Paenibacillus</taxon>
    </lineage>
</organism>
<dbReference type="InterPro" id="IPR036291">
    <property type="entry name" value="NAD(P)-bd_dom_sf"/>
</dbReference>
<keyword evidence="3" id="KW-1185">Reference proteome</keyword>
<dbReference type="Pfam" id="PF13460">
    <property type="entry name" value="NAD_binding_10"/>
    <property type="match status" value="1"/>
</dbReference>
<feature type="domain" description="NAD(P)-binding" evidence="1">
    <location>
        <begin position="7"/>
        <end position="214"/>
    </location>
</feature>
<comment type="caution">
    <text evidence="2">The sequence shown here is derived from an EMBL/GenBank/DDBJ whole genome shotgun (WGS) entry which is preliminary data.</text>
</comment>
<dbReference type="RefSeq" id="WP_284240434.1">
    <property type="nucleotide sequence ID" value="NZ_BSSQ01000015.1"/>
</dbReference>
<reference evidence="2 3" key="1">
    <citation type="submission" date="2023-03" db="EMBL/GenBank/DDBJ databases">
        <title>Draft genome sequence of the bacteria which degrade cell wall of Tricholomamatutake.</title>
        <authorList>
            <person name="Konishi Y."/>
            <person name="Fukuta Y."/>
            <person name="Shirasaka N."/>
        </authorList>
    </citation>
    <scope>NUCLEOTIDE SEQUENCE [LARGE SCALE GENOMIC DNA]</scope>
    <source>
        <strain evidence="3">mu1</strain>
    </source>
</reference>
<dbReference type="SUPFAM" id="SSF51735">
    <property type="entry name" value="NAD(P)-binding Rossmann-fold domains"/>
    <property type="match status" value="1"/>
</dbReference>
<name>A0ABQ6GFA6_9BACL</name>